<dbReference type="Proteomes" id="UP000549971">
    <property type="component" value="Unassembled WGS sequence"/>
</dbReference>
<dbReference type="InterPro" id="IPR009899">
    <property type="entry name" value="ArdA"/>
</dbReference>
<dbReference type="Pfam" id="PF07275">
    <property type="entry name" value="ArdA"/>
    <property type="match status" value="1"/>
</dbReference>
<dbReference type="Gene3D" id="3.10.20.480">
    <property type="entry name" value="Antirestriction protein ArdA, domain 1"/>
    <property type="match status" value="1"/>
</dbReference>
<dbReference type="RefSeq" id="WP_184793320.1">
    <property type="nucleotide sequence ID" value="NZ_JACHMY010000001.1"/>
</dbReference>
<evidence type="ECO:0000313" key="1">
    <source>
        <dbReference type="EMBL" id="MBB5833431.1"/>
    </source>
</evidence>
<comment type="caution">
    <text evidence="1">The sequence shown here is derived from an EMBL/GenBank/DDBJ whole genome shotgun (WGS) entry which is preliminary data.</text>
</comment>
<name>A0A7W9MRA8_9ACTN</name>
<accession>A0A7W9MRA8</accession>
<sequence length="179" mass="20479">MSDAMVWVGCLACYNGGDLVGEWFDAGDAPTETTGENEFDARVKVPSEHITEAHEELWVMDTDGMPESREMSPDEANRIGAFLNEIESHDRLTTEAVRMYAQWAGVAFVDVDLRRCDDAYRGEWDSEVDFAQDYADDFLDREQPWPLNHIDWDAATEDFMQDYWSGEDPSGMVHIWDAH</sequence>
<protein>
    <submittedName>
        <fullName evidence="1">Antirestriction protein</fullName>
    </submittedName>
</protein>
<organism evidence="1 2">
    <name type="scientific">Kribbella italica</name>
    <dbReference type="NCBI Taxonomy" id="1540520"/>
    <lineage>
        <taxon>Bacteria</taxon>
        <taxon>Bacillati</taxon>
        <taxon>Actinomycetota</taxon>
        <taxon>Actinomycetes</taxon>
        <taxon>Propionibacteriales</taxon>
        <taxon>Kribbellaceae</taxon>
        <taxon>Kribbella</taxon>
    </lineage>
</organism>
<dbReference type="AlphaFoldDB" id="A0A7W9MRA8"/>
<dbReference type="EMBL" id="JACHMY010000001">
    <property type="protein sequence ID" value="MBB5833431.1"/>
    <property type="molecule type" value="Genomic_DNA"/>
</dbReference>
<proteinExistence type="predicted"/>
<evidence type="ECO:0000313" key="2">
    <source>
        <dbReference type="Proteomes" id="UP000549971"/>
    </source>
</evidence>
<dbReference type="InterPro" id="IPR041895">
    <property type="entry name" value="ArdA_dom1"/>
</dbReference>
<reference evidence="1 2" key="1">
    <citation type="submission" date="2020-08" db="EMBL/GenBank/DDBJ databases">
        <title>Sequencing the genomes of 1000 actinobacteria strains.</title>
        <authorList>
            <person name="Klenk H.-P."/>
        </authorList>
    </citation>
    <scope>NUCLEOTIDE SEQUENCE [LARGE SCALE GENOMIC DNA]</scope>
    <source>
        <strain evidence="1 2">DSM 28967</strain>
    </source>
</reference>
<keyword evidence="2" id="KW-1185">Reference proteome</keyword>
<gene>
    <name evidence="1" type="ORF">HDA39_000165</name>
</gene>